<accession>A0AC35UE66</accession>
<evidence type="ECO:0000313" key="2">
    <source>
        <dbReference type="WBParaSite" id="RSKR_0001062050.1"/>
    </source>
</evidence>
<protein>
    <submittedName>
        <fullName evidence="2">BTB domain-containing protein</fullName>
    </submittedName>
</protein>
<proteinExistence type="predicted"/>
<dbReference type="Proteomes" id="UP000095286">
    <property type="component" value="Unplaced"/>
</dbReference>
<dbReference type="WBParaSite" id="RSKR_0001062050.1">
    <property type="protein sequence ID" value="RSKR_0001062050.1"/>
    <property type="gene ID" value="RSKR_0001062050"/>
</dbReference>
<evidence type="ECO:0000313" key="1">
    <source>
        <dbReference type="Proteomes" id="UP000095286"/>
    </source>
</evidence>
<name>A0AC35UE66_9BILA</name>
<reference evidence="2" key="1">
    <citation type="submission" date="2016-11" db="UniProtKB">
        <authorList>
            <consortium name="WormBaseParasite"/>
        </authorList>
    </citation>
    <scope>IDENTIFICATION</scope>
    <source>
        <strain evidence="2">KR3021</strain>
    </source>
</reference>
<organism evidence="1 2">
    <name type="scientific">Rhabditophanes sp. KR3021</name>
    <dbReference type="NCBI Taxonomy" id="114890"/>
    <lineage>
        <taxon>Eukaryota</taxon>
        <taxon>Metazoa</taxon>
        <taxon>Ecdysozoa</taxon>
        <taxon>Nematoda</taxon>
        <taxon>Chromadorea</taxon>
        <taxon>Rhabditida</taxon>
        <taxon>Tylenchina</taxon>
        <taxon>Panagrolaimomorpha</taxon>
        <taxon>Strongyloidoidea</taxon>
        <taxon>Alloionematidae</taxon>
        <taxon>Rhabditophanes</taxon>
    </lineage>
</organism>
<sequence>MLQPFMKLQFASQLLSNCPFNDATLEFSDGSLSISRMILASHCKQFYDLFSENPNKDHFKCKNLKLCDFKIYYEYLHLDAEFIIDGAKLVSLMKVHAALNISDLMEKLNKWMVTENFASYLNYFFDQNTNNEVHKEQSNLARKFILQNLKSLCIIKAFERFSRDNFFSLLSNKFIKLANQDVLFQIIGQWVNHDFNTRKTDWLSLVRKLDFANITYFTIDTCMKENKNTFLVPELSQFFWVKMKEIMMKKNPLILSKSSWSKMILFGGKNAIDSVVEINIKKSSVKRISQLSIGKAHHCSERIGDYVFVLGDANNSQIENFDLEQMKWYNTSTLLQSFRDHDSVIVDRTIYVVGDYESKKFQRFDRREGKWSFLVDIPENAYYTSMSSWEQKITCIGGGIKARLMGQVYDIRNDKWEQIENLPIFIYGAKSLESESHIIVAGGYGTDKIHSYDKSKKIWSNLNIKLPKENWNVSKVLI</sequence>